<sequence length="945" mass="105718">MAFSELSPAKAVLLAVQLASKADITTLRTLVYLHRKTLRTELVLRILLSHLPESLDSSDYVPFLEDLLAGNLSESSEINIDTTFLDELSDSDAKKKVRKLNLLPLAWPDAPADAPTDPLVLFLIHRSIRIDQNTGLITQVPELLAPFLHHSPELRTWMISIILPLLRLNYEYHPNESAGLTIPKFESLDDRSGVALLLEHTGRVDISHDTTVGRDLRGLVGPWLYGDTRLKRRKLQKSASFSVQSPEFHNEQSSVNHKYTGWEEVMRWLINQAESSWKTAVEVIEQWDGPGDVDLGGYEDSTMWLDEDDQQHLERRYARSALAVAYLITEETEEALKGIQRILTRIIVLLDKDRIPTLQAACAILTPVAAFESSALSPKNVSYLRNDLLDDQNLLTAPKEESIRLLHALLISAFLCTRMGCAMSIRRAGELAFVQDEHDQMLRFANLMLRVVDGPKEDDKYWVRMRNEMLWLRSWGAEELSEGAENSVGRGILGRISKERIEVDFLKGLLTNTRFKLANSIYETSTDAPITQKLLHDTIISAAMNAFDNASNASRARGGVKKCDEILQAFPVTLRGSPERDALIALTQVTDEIGHYRLVLRQGEPFKPVNLRVHSDPISIIGKVLDQNSRSYTKIRDFIEIGNNMVLAGLTARDENDARIRDMPQTVKDEQMIAEKRIVSMCIDAALSEDDFETAYSYVVTHLKDIAGPAHARTPELERKKSGLFAEPPPKIIDDWSWRAALQTGKYRRTAHTIRPTHLGNTTSNLDIRHLEQRMECLSHALRLGPRAALQEILNVYRRCEEELESLVKQEAEQEAAWDAQIDDDSNMPGGFADTPMKKNVTISGSRAVEEAPMSLFDLSRASMARAQSGFSALSMLRGNNDQARTRPNSISSGEGSRVVSLTSDGLKAPMRKRDQLKNAAVGGLASGIGWVLGAPPAHRSDGEE</sequence>
<gene>
    <name evidence="8" type="ORF">LY89DRAFT_429342</name>
</gene>
<dbReference type="KEGG" id="psco:LY89DRAFT_429342"/>
<evidence type="ECO:0000256" key="6">
    <source>
        <dbReference type="SAM" id="MobiDB-lite"/>
    </source>
</evidence>
<comment type="subcellular location">
    <subcellularLocation>
        <location evidence="1">Endoplasmic reticulum</location>
    </subcellularLocation>
</comment>
<keyword evidence="3" id="KW-0256">Endoplasmic reticulum</keyword>
<evidence type="ECO:0000256" key="4">
    <source>
        <dbReference type="ARBA" id="ARBA00022927"/>
    </source>
</evidence>
<reference evidence="8 9" key="1">
    <citation type="submission" date="2015-10" db="EMBL/GenBank/DDBJ databases">
        <title>Full genome of DAOMC 229536 Phialocephala scopiformis, a fungal endophyte of spruce producing the potent anti-insectan compound rugulosin.</title>
        <authorList>
            <consortium name="DOE Joint Genome Institute"/>
            <person name="Walker A.K."/>
            <person name="Frasz S.L."/>
            <person name="Seifert K.A."/>
            <person name="Miller J.D."/>
            <person name="Mondo S.J."/>
            <person name="Labutti K."/>
            <person name="Lipzen A."/>
            <person name="Dockter R."/>
            <person name="Kennedy M."/>
            <person name="Grigoriev I.V."/>
            <person name="Spatafora J.W."/>
        </authorList>
    </citation>
    <scope>NUCLEOTIDE SEQUENCE [LARGE SCALE GENOMIC DNA]</scope>
    <source>
        <strain evidence="8 9">CBS 120377</strain>
    </source>
</reference>
<dbReference type="InterPro" id="IPR013244">
    <property type="entry name" value="Sec39_domain"/>
</dbReference>
<dbReference type="PANTHER" id="PTHR40787:SF3">
    <property type="entry name" value="PROTEIN TRANSPORT PROTEIN SEC39"/>
    <property type="match status" value="1"/>
</dbReference>
<feature type="coiled-coil region" evidence="5">
    <location>
        <begin position="790"/>
        <end position="817"/>
    </location>
</feature>
<dbReference type="Proteomes" id="UP000070700">
    <property type="component" value="Unassembled WGS sequence"/>
</dbReference>
<organism evidence="8 9">
    <name type="scientific">Mollisia scopiformis</name>
    <name type="common">Conifer needle endophyte fungus</name>
    <name type="synonym">Phialocephala scopiformis</name>
    <dbReference type="NCBI Taxonomy" id="149040"/>
    <lineage>
        <taxon>Eukaryota</taxon>
        <taxon>Fungi</taxon>
        <taxon>Dikarya</taxon>
        <taxon>Ascomycota</taxon>
        <taxon>Pezizomycotina</taxon>
        <taxon>Leotiomycetes</taxon>
        <taxon>Helotiales</taxon>
        <taxon>Mollisiaceae</taxon>
        <taxon>Mollisia</taxon>
    </lineage>
</organism>
<keyword evidence="4" id="KW-0653">Protein transport</keyword>
<evidence type="ECO:0000313" key="8">
    <source>
        <dbReference type="EMBL" id="KUJ21189.1"/>
    </source>
</evidence>
<dbReference type="GeneID" id="28817185"/>
<dbReference type="OrthoDB" id="3434013at2759"/>
<evidence type="ECO:0000256" key="3">
    <source>
        <dbReference type="ARBA" id="ARBA00022824"/>
    </source>
</evidence>
<proteinExistence type="predicted"/>
<dbReference type="InParanoid" id="A0A194XM77"/>
<evidence type="ECO:0000256" key="1">
    <source>
        <dbReference type="ARBA" id="ARBA00004240"/>
    </source>
</evidence>
<dbReference type="GO" id="GO:0005783">
    <property type="term" value="C:endoplasmic reticulum"/>
    <property type="evidence" value="ECO:0007669"/>
    <property type="project" value="UniProtKB-SubCell"/>
</dbReference>
<evidence type="ECO:0000256" key="5">
    <source>
        <dbReference type="SAM" id="Coils"/>
    </source>
</evidence>
<dbReference type="EMBL" id="KQ947408">
    <property type="protein sequence ID" value="KUJ21189.1"/>
    <property type="molecule type" value="Genomic_DNA"/>
</dbReference>
<feature type="domain" description="Sec39" evidence="7">
    <location>
        <begin position="12"/>
        <end position="818"/>
    </location>
</feature>
<keyword evidence="5" id="KW-0175">Coiled coil</keyword>
<feature type="region of interest" description="Disordered" evidence="6">
    <location>
        <begin position="881"/>
        <end position="901"/>
    </location>
</feature>
<accession>A0A194XM77</accession>
<evidence type="ECO:0000313" key="9">
    <source>
        <dbReference type="Proteomes" id="UP000070700"/>
    </source>
</evidence>
<dbReference type="PANTHER" id="PTHR40787">
    <property type="entry name" value="SECRETED PROTEIN"/>
    <property type="match status" value="1"/>
</dbReference>
<evidence type="ECO:0000256" key="2">
    <source>
        <dbReference type="ARBA" id="ARBA00022448"/>
    </source>
</evidence>
<keyword evidence="9" id="KW-1185">Reference proteome</keyword>
<dbReference type="GO" id="GO:0006890">
    <property type="term" value="P:retrograde vesicle-mediated transport, Golgi to endoplasmic reticulum"/>
    <property type="evidence" value="ECO:0007669"/>
    <property type="project" value="InterPro"/>
</dbReference>
<protein>
    <submittedName>
        <fullName evidence="8">Secretory pathway Sec39</fullName>
    </submittedName>
</protein>
<keyword evidence="2" id="KW-0813">Transport</keyword>
<dbReference type="Pfam" id="PF08314">
    <property type="entry name" value="Sec39"/>
    <property type="match status" value="1"/>
</dbReference>
<evidence type="ECO:0000259" key="7">
    <source>
        <dbReference type="Pfam" id="PF08314"/>
    </source>
</evidence>
<dbReference type="GO" id="GO:0015031">
    <property type="term" value="P:protein transport"/>
    <property type="evidence" value="ECO:0007669"/>
    <property type="project" value="UniProtKB-KW"/>
</dbReference>
<name>A0A194XM77_MOLSC</name>
<dbReference type="RefSeq" id="XP_018075544.1">
    <property type="nucleotide sequence ID" value="XM_018207459.1"/>
</dbReference>
<dbReference type="AlphaFoldDB" id="A0A194XM77"/>